<evidence type="ECO:0000313" key="1">
    <source>
        <dbReference type="EMBL" id="VDM25859.1"/>
    </source>
</evidence>
<name>A0A0R3WYY2_HYDTA</name>
<evidence type="ECO:0000313" key="2">
    <source>
        <dbReference type="EMBL" id="VDM28051.1"/>
    </source>
</evidence>
<proteinExistence type="predicted"/>
<dbReference type="EMBL" id="UYWX01009935">
    <property type="protein sequence ID" value="VDM28051.1"/>
    <property type="molecule type" value="Genomic_DNA"/>
</dbReference>
<dbReference type="WBParaSite" id="TTAC_0000597201-mRNA-1">
    <property type="protein sequence ID" value="TTAC_0000597201-mRNA-1"/>
    <property type="gene ID" value="TTAC_0000597201"/>
</dbReference>
<gene>
    <name evidence="1" type="ORF">TTAC_LOCUS4908</name>
    <name evidence="2" type="ORF">TTAC_LOCUS5957</name>
</gene>
<reference evidence="1 3" key="2">
    <citation type="submission" date="2018-11" db="EMBL/GenBank/DDBJ databases">
        <authorList>
            <consortium name="Pathogen Informatics"/>
        </authorList>
    </citation>
    <scope>NUCLEOTIDE SEQUENCE [LARGE SCALE GENOMIC DNA]</scope>
</reference>
<sequence length="86" mass="9636">MRVVVDREWEGDGGEGVQMCNCAGQLDGVWLGGWDGNEDGGMRWGGVGWTGLDWTKLRWTGYGWAKRAGMEEMVMVGWRVVWQLGL</sequence>
<evidence type="ECO:0000313" key="3">
    <source>
        <dbReference type="Proteomes" id="UP000274429"/>
    </source>
</evidence>
<dbReference type="EMBL" id="UYWX01005643">
    <property type="protein sequence ID" value="VDM25859.1"/>
    <property type="molecule type" value="Genomic_DNA"/>
</dbReference>
<accession>A0A0R3WYY2</accession>
<evidence type="ECO:0000313" key="5">
    <source>
        <dbReference type="WBParaSite" id="TTAC_0000597201-mRNA-1"/>
    </source>
</evidence>
<organism evidence="5">
    <name type="scientific">Hydatigena taeniaeformis</name>
    <name type="common">Feline tapeworm</name>
    <name type="synonym">Taenia taeniaeformis</name>
    <dbReference type="NCBI Taxonomy" id="6205"/>
    <lineage>
        <taxon>Eukaryota</taxon>
        <taxon>Metazoa</taxon>
        <taxon>Spiralia</taxon>
        <taxon>Lophotrochozoa</taxon>
        <taxon>Platyhelminthes</taxon>
        <taxon>Cestoda</taxon>
        <taxon>Eucestoda</taxon>
        <taxon>Cyclophyllidea</taxon>
        <taxon>Taeniidae</taxon>
        <taxon>Hydatigera</taxon>
    </lineage>
</organism>
<dbReference type="Proteomes" id="UP000274429">
    <property type="component" value="Unassembled WGS sequence"/>
</dbReference>
<protein>
    <submittedName>
        <fullName evidence="1 4">Uncharacterized protein</fullName>
    </submittedName>
</protein>
<keyword evidence="3" id="KW-1185">Reference proteome</keyword>
<dbReference type="WBParaSite" id="TTAC_0000492301-mRNA-1">
    <property type="protein sequence ID" value="TTAC_0000492301-mRNA-1"/>
    <property type="gene ID" value="TTAC_0000492301"/>
</dbReference>
<reference evidence="4 5" key="1">
    <citation type="submission" date="2017-02" db="UniProtKB">
        <authorList>
            <consortium name="WormBaseParasite"/>
        </authorList>
    </citation>
    <scope>IDENTIFICATION</scope>
</reference>
<dbReference type="AlphaFoldDB" id="A0A0R3WYY2"/>
<evidence type="ECO:0000313" key="4">
    <source>
        <dbReference type="WBParaSite" id="TTAC_0000492301-mRNA-1"/>
    </source>
</evidence>